<dbReference type="PANTHER" id="PTHR23308">
    <property type="entry name" value="NUCLEAR INHIBITOR OF PROTEIN PHOSPHATASE-1"/>
    <property type="match status" value="1"/>
</dbReference>
<dbReference type="InterPro" id="IPR008984">
    <property type="entry name" value="SMAD_FHA_dom_sf"/>
</dbReference>
<sequence>MMVDLSGRNNSEEQNEHVPADQPENPTTGEAMPSKAQSTPASSNAVSSNAVSSNGSVPNGSVPTGSVPTGSVPIDAVSGEATTVHDMLSTDTTMNFSQEFAVQIASIDSNVTAEEQESIAALPSGSALMVVRRGPNAGARFLLDADLTSVGRHPNADIFLDDVTVSRRHAEFLRNGTAFTVKDLGSLNGTYYEGERIETARLTDGTEVQVGKFRLTFYASRLDLARAASE</sequence>
<evidence type="ECO:0000256" key="2">
    <source>
        <dbReference type="SAM" id="MobiDB-lite"/>
    </source>
</evidence>
<dbReference type="Proteomes" id="UP000199681">
    <property type="component" value="Unassembled WGS sequence"/>
</dbReference>
<evidence type="ECO:0000313" key="5">
    <source>
        <dbReference type="Proteomes" id="UP000199681"/>
    </source>
</evidence>
<keyword evidence="1" id="KW-0597">Phosphoprotein</keyword>
<feature type="compositionally biased region" description="Basic and acidic residues" evidence="2">
    <location>
        <begin position="10"/>
        <end position="19"/>
    </location>
</feature>
<dbReference type="SUPFAM" id="SSF49879">
    <property type="entry name" value="SMAD/FHA domain"/>
    <property type="match status" value="1"/>
</dbReference>
<accession>A0ABY1EF47</accession>
<evidence type="ECO:0000256" key="1">
    <source>
        <dbReference type="ARBA" id="ARBA00022553"/>
    </source>
</evidence>
<feature type="compositionally biased region" description="Low complexity" evidence="2">
    <location>
        <begin position="40"/>
        <end position="63"/>
    </location>
</feature>
<dbReference type="InterPro" id="IPR000253">
    <property type="entry name" value="FHA_dom"/>
</dbReference>
<dbReference type="Pfam" id="PF00498">
    <property type="entry name" value="FHA"/>
    <property type="match status" value="1"/>
</dbReference>
<feature type="region of interest" description="Disordered" evidence="2">
    <location>
        <begin position="1"/>
        <end position="71"/>
    </location>
</feature>
<dbReference type="CDD" id="cd22684">
    <property type="entry name" value="FHA_GarA_OdhI-like"/>
    <property type="match status" value="1"/>
</dbReference>
<gene>
    <name evidence="4" type="ORF">SAMN05216274_11063</name>
</gene>
<reference evidence="4 5" key="1">
    <citation type="submission" date="2016-10" db="EMBL/GenBank/DDBJ databases">
        <authorList>
            <person name="Varghese N."/>
            <person name="Submissions S."/>
        </authorList>
    </citation>
    <scope>NUCLEOTIDE SEQUENCE [LARGE SCALE GENOMIC DNA]</scope>
    <source>
        <strain evidence="4 5">GMCC 1.11211</strain>
    </source>
</reference>
<dbReference type="PROSITE" id="PS50006">
    <property type="entry name" value="FHA_DOMAIN"/>
    <property type="match status" value="1"/>
</dbReference>
<dbReference type="SMART" id="SM00240">
    <property type="entry name" value="FHA"/>
    <property type="match status" value="1"/>
</dbReference>
<evidence type="ECO:0000259" key="3">
    <source>
        <dbReference type="PROSITE" id="PS50006"/>
    </source>
</evidence>
<protein>
    <submittedName>
        <fullName evidence="4">Forkhead associated (FHA) domain, binds pSer, pThr, pTyr</fullName>
    </submittedName>
</protein>
<keyword evidence="5" id="KW-1185">Reference proteome</keyword>
<proteinExistence type="predicted"/>
<evidence type="ECO:0000313" key="4">
    <source>
        <dbReference type="EMBL" id="SFH64411.1"/>
    </source>
</evidence>
<dbReference type="InterPro" id="IPR050923">
    <property type="entry name" value="Cell_Proc_Reg/RNA_Proc"/>
</dbReference>
<organism evidence="4 5">
    <name type="scientific">Cryobacterium levicorallinum</name>
    <dbReference type="NCBI Taxonomy" id="995038"/>
    <lineage>
        <taxon>Bacteria</taxon>
        <taxon>Bacillati</taxon>
        <taxon>Actinomycetota</taxon>
        <taxon>Actinomycetes</taxon>
        <taxon>Micrococcales</taxon>
        <taxon>Microbacteriaceae</taxon>
        <taxon>Cryobacterium</taxon>
    </lineage>
</organism>
<name>A0ABY1EF47_9MICO</name>
<feature type="domain" description="FHA" evidence="3">
    <location>
        <begin position="148"/>
        <end position="197"/>
    </location>
</feature>
<comment type="caution">
    <text evidence="4">The sequence shown here is derived from an EMBL/GenBank/DDBJ whole genome shotgun (WGS) entry which is preliminary data.</text>
</comment>
<dbReference type="EMBL" id="FOPW01000010">
    <property type="protein sequence ID" value="SFH64411.1"/>
    <property type="molecule type" value="Genomic_DNA"/>
</dbReference>
<dbReference type="Gene3D" id="2.60.200.20">
    <property type="match status" value="1"/>
</dbReference>